<feature type="compositionally biased region" description="Polar residues" evidence="1">
    <location>
        <begin position="240"/>
        <end position="249"/>
    </location>
</feature>
<reference evidence="2" key="1">
    <citation type="submission" date="2022-04" db="EMBL/GenBank/DDBJ databases">
        <title>A functionally conserved STORR gene fusion in Papaver species that diverged 16.8 million years ago.</title>
        <authorList>
            <person name="Catania T."/>
        </authorList>
    </citation>
    <scope>NUCLEOTIDE SEQUENCE</scope>
    <source>
        <strain evidence="2">S-188037</strain>
    </source>
</reference>
<dbReference type="EMBL" id="JAJJMB010018262">
    <property type="protein sequence ID" value="KAI3830541.1"/>
    <property type="molecule type" value="Genomic_DNA"/>
</dbReference>
<dbReference type="PANTHER" id="PTHR35133:SF1">
    <property type="entry name" value="PROTEIN EFFECTOR OF TRANSCRIPTION 2-RELATED"/>
    <property type="match status" value="1"/>
</dbReference>
<evidence type="ECO:0000256" key="1">
    <source>
        <dbReference type="SAM" id="MobiDB-lite"/>
    </source>
</evidence>
<feature type="region of interest" description="Disordered" evidence="1">
    <location>
        <begin position="234"/>
        <end position="254"/>
    </location>
</feature>
<dbReference type="Proteomes" id="UP001202328">
    <property type="component" value="Unassembled WGS sequence"/>
</dbReference>
<dbReference type="AlphaFoldDB" id="A0AAD4X3N0"/>
<proteinExistence type="predicted"/>
<comment type="caution">
    <text evidence="2">The sequence shown here is derived from an EMBL/GenBank/DDBJ whole genome shotgun (WGS) entry which is preliminary data.</text>
</comment>
<dbReference type="Pfam" id="PF19239">
    <property type="entry name" value="GIY_YIG_domain"/>
    <property type="match status" value="1"/>
</dbReference>
<dbReference type="GO" id="GO:0006355">
    <property type="term" value="P:regulation of DNA-templated transcription"/>
    <property type="evidence" value="ECO:0007669"/>
    <property type="project" value="InterPro"/>
</dbReference>
<protein>
    <submittedName>
        <fullName evidence="2">Uncharacterized protein</fullName>
    </submittedName>
</protein>
<dbReference type="InterPro" id="IPR038909">
    <property type="entry name" value="Effector_transcript"/>
</dbReference>
<gene>
    <name evidence="2" type="ORF">MKW98_030704</name>
</gene>
<name>A0AAD4X3N0_9MAGN</name>
<sequence length="523" mass="58466">MGIIAGPTRFVRLKREECKRTKHDSAFSDWKVLIGPSDWENYLLRKEGVERYRNHNLPLTCSCPGLYELGVASTRSNSGRDVRKLDQNGVIVVYLGQADNIRSRLQDYGRAGSHLDRGKSTNNPSVDSNFVYQRGPGLFKEIFSKGFPIVFRWASLENKKEAERTETQLLRVFDYAWNTGGNGARRPNDILLKLDKINSSTSPFPNVTRKLQQWLLVLEQPFIRKKSGIRIKSVSPVKSDASNDQTSEGSHPRVFKFGRTRPRLVLDKCDMNEEDAVICGVSLGDGSVCRVKPVRGRKRCEEHKGKRIISCIPESVKEDKSVVCGVNLEDGSCCIEVPVQGRKRCELHKGMKISISRSVQDKSTLSKADTILEREEEHSIICGVLSSDASVCNARPLDGRKRCELHKGMKVCTSKNVHEKRSPVSNSNPISDRKPENEENCSIICGVMLSDGSVCNVRPIEGRKRCGEHKGQRANNVSISKSKTEEITSVICGVGLGNGSVCSKNPVKGRKRCEMHKERRITP</sequence>
<keyword evidence="3" id="KW-1185">Reference proteome</keyword>
<dbReference type="PANTHER" id="PTHR35133">
    <property type="entry name" value="PROTEIN EFFECTOR OF TRANSCRIPTION 2-RELATED"/>
    <property type="match status" value="1"/>
</dbReference>
<dbReference type="GO" id="GO:0003677">
    <property type="term" value="F:DNA binding"/>
    <property type="evidence" value="ECO:0007669"/>
    <property type="project" value="InterPro"/>
</dbReference>
<evidence type="ECO:0000313" key="2">
    <source>
        <dbReference type="EMBL" id="KAI3830541.1"/>
    </source>
</evidence>
<organism evidence="2 3">
    <name type="scientific">Papaver atlanticum</name>
    <dbReference type="NCBI Taxonomy" id="357466"/>
    <lineage>
        <taxon>Eukaryota</taxon>
        <taxon>Viridiplantae</taxon>
        <taxon>Streptophyta</taxon>
        <taxon>Embryophyta</taxon>
        <taxon>Tracheophyta</taxon>
        <taxon>Spermatophyta</taxon>
        <taxon>Magnoliopsida</taxon>
        <taxon>Ranunculales</taxon>
        <taxon>Papaveraceae</taxon>
        <taxon>Papaveroideae</taxon>
        <taxon>Papaver</taxon>
    </lineage>
</organism>
<feature type="region of interest" description="Disordered" evidence="1">
    <location>
        <begin position="416"/>
        <end position="437"/>
    </location>
</feature>
<accession>A0AAD4X3N0</accession>
<evidence type="ECO:0000313" key="3">
    <source>
        <dbReference type="Proteomes" id="UP001202328"/>
    </source>
</evidence>